<dbReference type="OMA" id="ACICGHI"/>
<dbReference type="RefSeq" id="XP_020427988.1">
    <property type="nucleotide sequence ID" value="XM_020581201.1"/>
</dbReference>
<evidence type="ECO:0000313" key="2">
    <source>
        <dbReference type="Proteomes" id="UP000001396"/>
    </source>
</evidence>
<gene>
    <name evidence="1" type="ORF">PPL_10425</name>
</gene>
<dbReference type="STRING" id="670386.D3BR22"/>
<dbReference type="AlphaFoldDB" id="D3BR22"/>
<protein>
    <recommendedName>
        <fullName evidence="3">Ankyrin repeat protein</fullName>
    </recommendedName>
</protein>
<dbReference type="InterPro" id="IPR036770">
    <property type="entry name" value="Ankyrin_rpt-contain_sf"/>
</dbReference>
<dbReference type="SMART" id="SM00248">
    <property type="entry name" value="ANK"/>
    <property type="match status" value="5"/>
</dbReference>
<dbReference type="InParanoid" id="D3BR22"/>
<evidence type="ECO:0008006" key="3">
    <source>
        <dbReference type="Google" id="ProtNLM"/>
    </source>
</evidence>
<keyword evidence="2" id="KW-1185">Reference proteome</keyword>
<name>D3BR22_HETP5</name>
<proteinExistence type="predicted"/>
<dbReference type="EMBL" id="ADBJ01000050">
    <property type="protein sequence ID" value="EFA75854.1"/>
    <property type="molecule type" value="Genomic_DNA"/>
</dbReference>
<evidence type="ECO:0000313" key="1">
    <source>
        <dbReference type="EMBL" id="EFA75854.1"/>
    </source>
</evidence>
<dbReference type="InterPro" id="IPR002110">
    <property type="entry name" value="Ankyrin_rpt"/>
</dbReference>
<comment type="caution">
    <text evidence="1">The sequence shown here is derived from an EMBL/GenBank/DDBJ whole genome shotgun (WGS) entry which is preliminary data.</text>
</comment>
<dbReference type="Proteomes" id="UP000001396">
    <property type="component" value="Unassembled WGS sequence"/>
</dbReference>
<dbReference type="SUPFAM" id="SSF48403">
    <property type="entry name" value="Ankyrin repeat"/>
    <property type="match status" value="1"/>
</dbReference>
<reference evidence="1 2" key="1">
    <citation type="journal article" date="2011" name="Genome Res.">
        <title>Phylogeny-wide analysis of social amoeba genomes highlights ancient origins for complex intercellular communication.</title>
        <authorList>
            <person name="Heidel A.J."/>
            <person name="Lawal H.M."/>
            <person name="Felder M."/>
            <person name="Schilde C."/>
            <person name="Helps N.R."/>
            <person name="Tunggal B."/>
            <person name="Rivero F."/>
            <person name="John U."/>
            <person name="Schleicher M."/>
            <person name="Eichinger L."/>
            <person name="Platzer M."/>
            <person name="Noegel A.A."/>
            <person name="Schaap P."/>
            <person name="Gloeckner G."/>
        </authorList>
    </citation>
    <scope>NUCLEOTIDE SEQUENCE [LARGE SCALE GENOMIC DNA]</scope>
    <source>
        <strain evidence="2">ATCC 26659 / Pp 5 / PN500</strain>
    </source>
</reference>
<dbReference type="PANTHER" id="PTHR46586:SF3">
    <property type="entry name" value="ANKYRIN REPEAT-CONTAINING PROTEIN"/>
    <property type="match status" value="1"/>
</dbReference>
<sequence length="394" mass="46004">MFNNLIQSSYIRNNIFQFVKEIHSESYKRCFSWQQLINNPQQLILHNYNEQFYQFIKDFISNNGTTSERNYQKMLEYMDSSFLSAIKCNNIDIIRYLCDHHRKFVLNDMFVCSLSLSIKYNRLEIVRLLHSYIVEPINLPVMVVAAENGHLEMLKYLNSYPSVFPCSYEAIDKAATNGHFEVIRYLRENRTEGYLHAVDGASINGHYEIIKYLESEYGPLTFSDDAVNLAVMNGHLAIAKHLHAIKPAPRITIEHSIKKGQQDVLEWYLSIHPNISNYNLHAVLSLSIKYGHMHLVRFLIEKYDNILLPSHFGDACICGHIEVVKYIESKTTVERLGKDIIAMIAFRGHLEIIKHLHQTDKSVWSIRVLNQAKKRNNYEIVQFLIENRPEFSTQ</sequence>
<dbReference type="Pfam" id="PF12796">
    <property type="entry name" value="Ank_2"/>
    <property type="match status" value="1"/>
</dbReference>
<dbReference type="GeneID" id="31365894"/>
<accession>D3BR22</accession>
<dbReference type="PANTHER" id="PTHR46586">
    <property type="entry name" value="ANKYRIN REPEAT-CONTAINING PROTEIN"/>
    <property type="match status" value="1"/>
</dbReference>
<dbReference type="InterPro" id="IPR052050">
    <property type="entry name" value="SecEffector_AnkRepeat"/>
</dbReference>
<dbReference type="Gene3D" id="1.25.40.20">
    <property type="entry name" value="Ankyrin repeat-containing domain"/>
    <property type="match status" value="3"/>
</dbReference>
<organism evidence="1 2">
    <name type="scientific">Heterostelium pallidum (strain ATCC 26659 / Pp 5 / PN500)</name>
    <name type="common">Cellular slime mold</name>
    <name type="synonym">Polysphondylium pallidum</name>
    <dbReference type="NCBI Taxonomy" id="670386"/>
    <lineage>
        <taxon>Eukaryota</taxon>
        <taxon>Amoebozoa</taxon>
        <taxon>Evosea</taxon>
        <taxon>Eumycetozoa</taxon>
        <taxon>Dictyostelia</taxon>
        <taxon>Acytosteliales</taxon>
        <taxon>Acytosteliaceae</taxon>
        <taxon>Heterostelium</taxon>
    </lineage>
</organism>